<evidence type="ECO:0000256" key="2">
    <source>
        <dbReference type="ARBA" id="ARBA00022722"/>
    </source>
</evidence>
<protein>
    <submittedName>
        <fullName evidence="8">Protein YicC</fullName>
    </submittedName>
</protein>
<dbReference type="GO" id="GO:0016787">
    <property type="term" value="F:hydrolase activity"/>
    <property type="evidence" value="ECO:0007669"/>
    <property type="project" value="UniProtKB-KW"/>
</dbReference>
<dbReference type="GO" id="GO:0004521">
    <property type="term" value="F:RNA endonuclease activity"/>
    <property type="evidence" value="ECO:0007669"/>
    <property type="project" value="InterPro"/>
</dbReference>
<sequence length="293" mass="33868">MVKSMTGFGRGSVTEGSKTFIIEMKSVNHRFQETSVKLPRTFLSLEDKIRRLIADNIKRGKVDIYITQKDYEKQSTNVALNLELAKSYLESLRIINQELGLRDDITVGSLSRFPEVITLDQKEEDLDKIWSMMEVALKEACDKLLIMRNKEGEKLKEDILIKLCNLKELLMRIEERSPKVVEEYKNKLSGRLKDLLDDKQNYDEGRVAMEIAIFADKASIDEELTRLNSHIEQMRSAFELDESIGRKLDFIVQEMNREANTIASKANDLEILKHTLGLKTVIEKVREQVQNIE</sequence>
<comment type="cofactor">
    <cofactor evidence="1">
        <name>a divalent metal cation</name>
        <dbReference type="ChEBI" id="CHEBI:60240"/>
    </cofactor>
</comment>
<dbReference type="AlphaFoldDB" id="A0A4U9REE4"/>
<dbReference type="RefSeq" id="WP_138210198.1">
    <property type="nucleotide sequence ID" value="NZ_CBCRUQ010000032.1"/>
</dbReference>
<dbReference type="Pfam" id="PF08340">
    <property type="entry name" value="YicC-like_C"/>
    <property type="match status" value="1"/>
</dbReference>
<evidence type="ECO:0000256" key="3">
    <source>
        <dbReference type="ARBA" id="ARBA00022759"/>
    </source>
</evidence>
<feature type="domain" description="Endoribonuclease YicC-like N-terminal" evidence="6">
    <location>
        <begin position="2"/>
        <end position="156"/>
    </location>
</feature>
<keyword evidence="4" id="KW-0378">Hydrolase</keyword>
<dbReference type="KEGG" id="hhw:NCTC503_01552"/>
<dbReference type="InterPro" id="IPR013527">
    <property type="entry name" value="YicC-like_N"/>
</dbReference>
<dbReference type="Pfam" id="PF03755">
    <property type="entry name" value="YicC-like_N"/>
    <property type="match status" value="1"/>
</dbReference>
<keyword evidence="9" id="KW-1185">Reference proteome</keyword>
<gene>
    <name evidence="8" type="ORF">NCTC503_01552</name>
</gene>
<evidence type="ECO:0000313" key="8">
    <source>
        <dbReference type="EMBL" id="VTQ90182.1"/>
    </source>
</evidence>
<accession>A0A4U9REE4</accession>
<comment type="similarity">
    <text evidence="5">Belongs to the YicC/YloC family.</text>
</comment>
<evidence type="ECO:0000259" key="6">
    <source>
        <dbReference type="Pfam" id="PF03755"/>
    </source>
</evidence>
<keyword evidence="2" id="KW-0540">Nuclease</keyword>
<organism evidence="8 9">
    <name type="scientific">Hathewaya histolytica</name>
    <name type="common">Clostridium histolyticum</name>
    <dbReference type="NCBI Taxonomy" id="1498"/>
    <lineage>
        <taxon>Bacteria</taxon>
        <taxon>Bacillati</taxon>
        <taxon>Bacillota</taxon>
        <taxon>Clostridia</taxon>
        <taxon>Eubacteriales</taxon>
        <taxon>Clostridiaceae</taxon>
        <taxon>Hathewaya</taxon>
    </lineage>
</organism>
<dbReference type="Proteomes" id="UP000308489">
    <property type="component" value="Chromosome 1"/>
</dbReference>
<dbReference type="InterPro" id="IPR013551">
    <property type="entry name" value="YicC-like_C"/>
</dbReference>
<dbReference type="InterPro" id="IPR005229">
    <property type="entry name" value="YicC/YloC-like"/>
</dbReference>
<dbReference type="PANTHER" id="PTHR30636">
    <property type="entry name" value="UPF0701 PROTEIN YICC"/>
    <property type="match status" value="1"/>
</dbReference>
<dbReference type="PANTHER" id="PTHR30636:SF3">
    <property type="entry name" value="UPF0701 PROTEIN YICC"/>
    <property type="match status" value="1"/>
</dbReference>
<reference evidence="8 9" key="1">
    <citation type="submission" date="2019-05" db="EMBL/GenBank/DDBJ databases">
        <authorList>
            <consortium name="Pathogen Informatics"/>
        </authorList>
    </citation>
    <scope>NUCLEOTIDE SEQUENCE [LARGE SCALE GENOMIC DNA]</scope>
    <source>
        <strain evidence="8 9">NCTC503</strain>
    </source>
</reference>
<keyword evidence="3" id="KW-0255">Endonuclease</keyword>
<evidence type="ECO:0000256" key="4">
    <source>
        <dbReference type="ARBA" id="ARBA00022801"/>
    </source>
</evidence>
<feature type="domain" description="Endoribonuclease YicC-like C-terminal" evidence="7">
    <location>
        <begin position="173"/>
        <end position="293"/>
    </location>
</feature>
<evidence type="ECO:0000256" key="1">
    <source>
        <dbReference type="ARBA" id="ARBA00001968"/>
    </source>
</evidence>
<dbReference type="EMBL" id="LR590481">
    <property type="protein sequence ID" value="VTQ90182.1"/>
    <property type="molecule type" value="Genomic_DNA"/>
</dbReference>
<evidence type="ECO:0000259" key="7">
    <source>
        <dbReference type="Pfam" id="PF08340"/>
    </source>
</evidence>
<dbReference type="OrthoDB" id="9771229at2"/>
<proteinExistence type="inferred from homology"/>
<dbReference type="NCBIfam" id="TIGR00255">
    <property type="entry name" value="YicC/YloC family endoribonuclease"/>
    <property type="match status" value="1"/>
</dbReference>
<evidence type="ECO:0000313" key="9">
    <source>
        <dbReference type="Proteomes" id="UP000308489"/>
    </source>
</evidence>
<name>A0A4U9REE4_HATHI</name>
<evidence type="ECO:0000256" key="5">
    <source>
        <dbReference type="ARBA" id="ARBA00035648"/>
    </source>
</evidence>